<dbReference type="OrthoDB" id="2646363at2"/>
<reference evidence="1 2" key="1">
    <citation type="submission" date="2016-04" db="EMBL/GenBank/DDBJ databases">
        <title>Complete genome sequence of natural rubber-degrading, novel Gram-negative bacterium, Rhizobacter gummiphilus strain NS21.</title>
        <authorList>
            <person name="Tabata M."/>
            <person name="Kasai D."/>
            <person name="Fukuda M."/>
        </authorList>
    </citation>
    <scope>NUCLEOTIDE SEQUENCE [LARGE SCALE GENOMIC DNA]</scope>
    <source>
        <strain evidence="1 2">NS21</strain>
    </source>
</reference>
<proteinExistence type="predicted"/>
<dbReference type="EMBL" id="CP015118">
    <property type="protein sequence ID" value="ARN20822.1"/>
    <property type="molecule type" value="Genomic_DNA"/>
</dbReference>
<keyword evidence="2" id="KW-1185">Reference proteome</keyword>
<dbReference type="AlphaFoldDB" id="A0A1W6L9A0"/>
<evidence type="ECO:0000313" key="2">
    <source>
        <dbReference type="Proteomes" id="UP000193427"/>
    </source>
</evidence>
<dbReference type="KEGG" id="rgu:A4W93_13455"/>
<protein>
    <submittedName>
        <fullName evidence="1">Uncharacterized protein</fullName>
    </submittedName>
</protein>
<organism evidence="1 2">
    <name type="scientific">Piscinibacter gummiphilus</name>
    <dbReference type="NCBI Taxonomy" id="946333"/>
    <lineage>
        <taxon>Bacteria</taxon>
        <taxon>Pseudomonadati</taxon>
        <taxon>Pseudomonadota</taxon>
        <taxon>Betaproteobacteria</taxon>
        <taxon>Burkholderiales</taxon>
        <taxon>Sphaerotilaceae</taxon>
        <taxon>Piscinibacter</taxon>
    </lineage>
</organism>
<evidence type="ECO:0000313" key="1">
    <source>
        <dbReference type="EMBL" id="ARN20822.1"/>
    </source>
</evidence>
<gene>
    <name evidence="1" type="ORF">A4W93_13455</name>
</gene>
<dbReference type="Proteomes" id="UP000193427">
    <property type="component" value="Chromosome"/>
</dbReference>
<dbReference type="STRING" id="946333.A4W93_13455"/>
<accession>A0A1W6L9A0</accession>
<name>A0A1W6L9A0_9BURK</name>
<sequence length="160" mass="17227">MTTDLIPAGPEQIEAIARESRQLVTKRALLAAGVAVLPVPGLDWLADVSVLMKVIPEISQRFGLSQEQLARLSPDRRVAVYKALSAVGSVLAGRLVTRTLILRALRLVGVRLSAQQVAKFVPIAGQAVSAVLTFGALKYVCELHIRQCMAVAREIHPEAT</sequence>
<dbReference type="RefSeq" id="WP_085751103.1">
    <property type="nucleotide sequence ID" value="NZ_BSPR01000007.1"/>
</dbReference>